<keyword evidence="1" id="KW-0812">Transmembrane</keyword>
<feature type="signal peptide" evidence="2">
    <location>
        <begin position="1"/>
        <end position="21"/>
    </location>
</feature>
<proteinExistence type="predicted"/>
<keyword evidence="1" id="KW-1133">Transmembrane helix</keyword>
<dbReference type="EMBL" id="DSBW01000141">
    <property type="protein sequence ID" value="HED31273.1"/>
    <property type="molecule type" value="Genomic_DNA"/>
</dbReference>
<reference evidence="3" key="1">
    <citation type="journal article" date="2020" name="mSystems">
        <title>Genome- and Community-Level Interaction Insights into Carbon Utilization and Element Cycling Functions of Hydrothermarchaeota in Hydrothermal Sediment.</title>
        <authorList>
            <person name="Zhou Z."/>
            <person name="Liu Y."/>
            <person name="Xu W."/>
            <person name="Pan J."/>
            <person name="Luo Z.H."/>
            <person name="Li M."/>
        </authorList>
    </citation>
    <scope>NUCLEOTIDE SEQUENCE [LARGE SCALE GENOMIC DNA]</scope>
    <source>
        <strain evidence="3">SpSt-1181</strain>
    </source>
</reference>
<keyword evidence="2" id="KW-0732">Signal</keyword>
<evidence type="ECO:0008006" key="4">
    <source>
        <dbReference type="Google" id="ProtNLM"/>
    </source>
</evidence>
<evidence type="ECO:0000256" key="1">
    <source>
        <dbReference type="SAM" id="Phobius"/>
    </source>
</evidence>
<organism evidence="3">
    <name type="scientific">Prosthecochloris aestuarii</name>
    <dbReference type="NCBI Taxonomy" id="1102"/>
    <lineage>
        <taxon>Bacteria</taxon>
        <taxon>Pseudomonadati</taxon>
        <taxon>Chlorobiota</taxon>
        <taxon>Chlorobiia</taxon>
        <taxon>Chlorobiales</taxon>
        <taxon>Chlorobiaceae</taxon>
        <taxon>Prosthecochloris</taxon>
    </lineage>
</organism>
<feature type="chain" id="PRO_5033010513" description="Carboxypeptidase regulatory-like domain-containing protein" evidence="2">
    <location>
        <begin position="22"/>
        <end position="150"/>
    </location>
</feature>
<name>A0A831SUT4_PROAE</name>
<dbReference type="AlphaFoldDB" id="A0A831SUT4"/>
<dbReference type="Proteomes" id="UP000886335">
    <property type="component" value="Unassembled WGS sequence"/>
</dbReference>
<comment type="caution">
    <text evidence="3">The sequence shown here is derived from an EMBL/GenBank/DDBJ whole genome shotgun (WGS) entry which is preliminary data.</text>
</comment>
<evidence type="ECO:0000256" key="2">
    <source>
        <dbReference type="SAM" id="SignalP"/>
    </source>
</evidence>
<protein>
    <recommendedName>
        <fullName evidence="4">Carboxypeptidase regulatory-like domain-containing protein</fullName>
    </recommendedName>
</protein>
<feature type="transmembrane region" description="Helical" evidence="1">
    <location>
        <begin position="124"/>
        <end position="144"/>
    </location>
</feature>
<accession>A0A831SUT4</accession>
<gene>
    <name evidence="3" type="ORF">ENN50_06260</name>
</gene>
<sequence length="150" mass="16672">MTVRTRILICLLLLMPAVKQAEAHKINLFCWYEADSLLGEGYFRGGNPVKNSRVILEDAESGKLIDEGITSESGKFGFRSDPSIAVTVVLDAGQGHRATWTWEGTEWEAPGHQATEGTQSGPTLLSWMTAFGGIVLMFTLLYLWKRKDEH</sequence>
<evidence type="ECO:0000313" key="3">
    <source>
        <dbReference type="EMBL" id="HED31273.1"/>
    </source>
</evidence>
<keyword evidence="1" id="KW-0472">Membrane</keyword>